<dbReference type="PANTHER" id="PTHR37816">
    <property type="entry name" value="YALI0E33011P"/>
    <property type="match status" value="1"/>
</dbReference>
<dbReference type="Proteomes" id="UP001235840">
    <property type="component" value="Unassembled WGS sequence"/>
</dbReference>
<keyword evidence="2" id="KW-1185">Reference proteome</keyword>
<dbReference type="InterPro" id="IPR052922">
    <property type="entry name" value="Cytidylate_Kinase-2"/>
</dbReference>
<gene>
    <name evidence="1" type="ORF">J2S11_003364</name>
</gene>
<dbReference type="NCBIfam" id="NF005994">
    <property type="entry name" value="PRK08118.1"/>
    <property type="match status" value="1"/>
</dbReference>
<sequence length="172" mass="20370">MKKVMLIGSGGSGKSTLSRRLGEVTTLPVYHLDSLFWKPDWVPTEDIEWDEIQAELSQLDEWIIDGNYGRTMDIRMEAADTIIFFDFPRWLTIYRVIKRRVKYHGKTRPDMTVGCPEKLDLEFLKWIWNFRRDKRPAILDKLEKYSSEKNVIIFQRPAEVTAFLKQLKLKSK</sequence>
<dbReference type="GO" id="GO:0016301">
    <property type="term" value="F:kinase activity"/>
    <property type="evidence" value="ECO:0007669"/>
    <property type="project" value="UniProtKB-KW"/>
</dbReference>
<name>A0ABT9W2F7_9BACI</name>
<dbReference type="SUPFAM" id="SSF52540">
    <property type="entry name" value="P-loop containing nucleoside triphosphate hydrolases"/>
    <property type="match status" value="1"/>
</dbReference>
<evidence type="ECO:0000313" key="1">
    <source>
        <dbReference type="EMBL" id="MDQ0167439.1"/>
    </source>
</evidence>
<dbReference type="RefSeq" id="WP_307396357.1">
    <property type="nucleotide sequence ID" value="NZ_BAAADK010000001.1"/>
</dbReference>
<protein>
    <submittedName>
        <fullName evidence="1">Adenylate kinase family enzyme</fullName>
    </submittedName>
</protein>
<keyword evidence="1" id="KW-0808">Transferase</keyword>
<keyword evidence="1" id="KW-0418">Kinase</keyword>
<evidence type="ECO:0000313" key="2">
    <source>
        <dbReference type="Proteomes" id="UP001235840"/>
    </source>
</evidence>
<dbReference type="InterPro" id="IPR027417">
    <property type="entry name" value="P-loop_NTPase"/>
</dbReference>
<accession>A0ABT9W2F7</accession>
<dbReference type="EMBL" id="JAUSTY010000016">
    <property type="protein sequence ID" value="MDQ0167439.1"/>
    <property type="molecule type" value="Genomic_DNA"/>
</dbReference>
<reference evidence="1 2" key="1">
    <citation type="submission" date="2023-07" db="EMBL/GenBank/DDBJ databases">
        <title>Genomic Encyclopedia of Type Strains, Phase IV (KMG-IV): sequencing the most valuable type-strain genomes for metagenomic binning, comparative biology and taxonomic classification.</title>
        <authorList>
            <person name="Goeker M."/>
        </authorList>
    </citation>
    <scope>NUCLEOTIDE SEQUENCE [LARGE SCALE GENOMIC DNA]</scope>
    <source>
        <strain evidence="1 2">DSM 12751</strain>
    </source>
</reference>
<comment type="caution">
    <text evidence="1">The sequence shown here is derived from an EMBL/GenBank/DDBJ whole genome shotgun (WGS) entry which is preliminary data.</text>
</comment>
<proteinExistence type="predicted"/>
<dbReference type="Gene3D" id="3.40.50.300">
    <property type="entry name" value="P-loop containing nucleotide triphosphate hydrolases"/>
    <property type="match status" value="1"/>
</dbReference>
<dbReference type="PANTHER" id="PTHR37816:SF3">
    <property type="entry name" value="MODULATES DNA TOPOLOGY"/>
    <property type="match status" value="1"/>
</dbReference>
<organism evidence="1 2">
    <name type="scientific">Caldalkalibacillus horti</name>
    <dbReference type="NCBI Taxonomy" id="77523"/>
    <lineage>
        <taxon>Bacteria</taxon>
        <taxon>Bacillati</taxon>
        <taxon>Bacillota</taxon>
        <taxon>Bacilli</taxon>
        <taxon>Bacillales</taxon>
        <taxon>Bacillaceae</taxon>
        <taxon>Caldalkalibacillus</taxon>
    </lineage>
</organism>